<proteinExistence type="predicted"/>
<feature type="region of interest" description="Disordered" evidence="1">
    <location>
        <begin position="1"/>
        <end position="22"/>
    </location>
</feature>
<accession>A0AAQ3JPI5</accession>
<feature type="compositionally biased region" description="Low complexity" evidence="1">
    <location>
        <begin position="12"/>
        <end position="21"/>
    </location>
</feature>
<evidence type="ECO:0000256" key="1">
    <source>
        <dbReference type="SAM" id="MobiDB-lite"/>
    </source>
</evidence>
<dbReference type="EMBL" id="CP136890">
    <property type="protein sequence ID" value="WOK93798.1"/>
    <property type="molecule type" value="Genomic_DNA"/>
</dbReference>
<gene>
    <name evidence="2" type="ORF">Cni_G02499</name>
</gene>
<protein>
    <submittedName>
        <fullName evidence="2">Uncharacterized protein</fullName>
    </submittedName>
</protein>
<dbReference type="AlphaFoldDB" id="A0AAQ3JPI5"/>
<reference evidence="2 3" key="1">
    <citation type="submission" date="2023-10" db="EMBL/GenBank/DDBJ databases">
        <title>Chromosome-scale genome assembly provides insights into flower coloration mechanisms of Canna indica.</title>
        <authorList>
            <person name="Li C."/>
        </authorList>
    </citation>
    <scope>NUCLEOTIDE SEQUENCE [LARGE SCALE GENOMIC DNA]</scope>
    <source>
        <tissue evidence="2">Flower</tissue>
    </source>
</reference>
<evidence type="ECO:0000313" key="2">
    <source>
        <dbReference type="EMBL" id="WOK93798.1"/>
    </source>
</evidence>
<sequence>MVPQHRFGLAPNGELGMNGLENGDDLSCHATSTQLPPLSHGGGFGPGGGYCSNTPRTCRMSGRAYSVHSDCSSTQSTPTKSVMKLAKFGFSNSRRALRIV</sequence>
<name>A0AAQ3JPI5_9LILI</name>
<dbReference type="Proteomes" id="UP001327560">
    <property type="component" value="Chromosome 1"/>
</dbReference>
<keyword evidence="3" id="KW-1185">Reference proteome</keyword>
<organism evidence="2 3">
    <name type="scientific">Canna indica</name>
    <name type="common">Indian-shot</name>
    <dbReference type="NCBI Taxonomy" id="4628"/>
    <lineage>
        <taxon>Eukaryota</taxon>
        <taxon>Viridiplantae</taxon>
        <taxon>Streptophyta</taxon>
        <taxon>Embryophyta</taxon>
        <taxon>Tracheophyta</taxon>
        <taxon>Spermatophyta</taxon>
        <taxon>Magnoliopsida</taxon>
        <taxon>Liliopsida</taxon>
        <taxon>Zingiberales</taxon>
        <taxon>Cannaceae</taxon>
        <taxon>Canna</taxon>
    </lineage>
</organism>
<evidence type="ECO:0000313" key="3">
    <source>
        <dbReference type="Proteomes" id="UP001327560"/>
    </source>
</evidence>